<dbReference type="InterPro" id="IPR046117">
    <property type="entry name" value="DUF6054"/>
</dbReference>
<dbReference type="EMBL" id="DXFD01000052">
    <property type="protein sequence ID" value="HIX46673.1"/>
    <property type="molecule type" value="Genomic_DNA"/>
</dbReference>
<dbReference type="Pfam" id="PF19524">
    <property type="entry name" value="DUF6054"/>
    <property type="match status" value="1"/>
</dbReference>
<dbReference type="AlphaFoldDB" id="A0A9D2AQZ4"/>
<protein>
    <submittedName>
        <fullName evidence="1">Uncharacterized protein</fullName>
    </submittedName>
</protein>
<evidence type="ECO:0000313" key="1">
    <source>
        <dbReference type="EMBL" id="HIX46673.1"/>
    </source>
</evidence>
<reference evidence="1" key="2">
    <citation type="submission" date="2021-04" db="EMBL/GenBank/DDBJ databases">
        <authorList>
            <person name="Gilroy R."/>
        </authorList>
    </citation>
    <scope>NUCLEOTIDE SEQUENCE</scope>
    <source>
        <strain evidence="1">26628</strain>
    </source>
</reference>
<comment type="caution">
    <text evidence="1">The sequence shown here is derived from an EMBL/GenBank/DDBJ whole genome shotgun (WGS) entry which is preliminary data.</text>
</comment>
<organism evidence="1 2">
    <name type="scientific">Candidatus Borkfalkia faecigallinarum</name>
    <dbReference type="NCBI Taxonomy" id="2838509"/>
    <lineage>
        <taxon>Bacteria</taxon>
        <taxon>Bacillati</taxon>
        <taxon>Bacillota</taxon>
        <taxon>Clostridia</taxon>
        <taxon>Christensenellales</taxon>
        <taxon>Christensenellaceae</taxon>
        <taxon>Candidatus Borkfalkia</taxon>
    </lineage>
</organism>
<name>A0A9D2AQZ4_9FIRM</name>
<sequence length="110" mass="11830">MAKFERAVEGDFKTIVDALHAAVMDGSASASFEEESDMSGDGYDCAVRVYERYSWFGGNRVSMVLAVAGANGKYKVTAVTSGGSRAVFFKVNRVGESAFLDTVVRAIEKL</sequence>
<evidence type="ECO:0000313" key="2">
    <source>
        <dbReference type="Proteomes" id="UP000824249"/>
    </source>
</evidence>
<accession>A0A9D2AQZ4</accession>
<dbReference type="Proteomes" id="UP000824249">
    <property type="component" value="Unassembled WGS sequence"/>
</dbReference>
<reference evidence="1" key="1">
    <citation type="journal article" date="2021" name="PeerJ">
        <title>Extensive microbial diversity within the chicken gut microbiome revealed by metagenomics and culture.</title>
        <authorList>
            <person name="Gilroy R."/>
            <person name="Ravi A."/>
            <person name="Getino M."/>
            <person name="Pursley I."/>
            <person name="Horton D.L."/>
            <person name="Alikhan N.F."/>
            <person name="Baker D."/>
            <person name="Gharbi K."/>
            <person name="Hall N."/>
            <person name="Watson M."/>
            <person name="Adriaenssens E.M."/>
            <person name="Foster-Nyarko E."/>
            <person name="Jarju S."/>
            <person name="Secka A."/>
            <person name="Antonio M."/>
            <person name="Oren A."/>
            <person name="Chaudhuri R.R."/>
            <person name="La Ragione R."/>
            <person name="Hildebrand F."/>
            <person name="Pallen M.J."/>
        </authorList>
    </citation>
    <scope>NUCLEOTIDE SEQUENCE</scope>
    <source>
        <strain evidence="1">26628</strain>
    </source>
</reference>
<proteinExistence type="predicted"/>
<gene>
    <name evidence="1" type="ORF">H9737_03170</name>
</gene>